<dbReference type="AlphaFoldDB" id="A0A3L8PL08"/>
<gene>
    <name evidence="11" type="ORF">D9V41_08955</name>
</gene>
<name>A0A3L8PL08_9ACTN</name>
<dbReference type="GO" id="GO:1900753">
    <property type="term" value="P:doxorubicin transport"/>
    <property type="evidence" value="ECO:0007669"/>
    <property type="project" value="InterPro"/>
</dbReference>
<evidence type="ECO:0000256" key="4">
    <source>
        <dbReference type="ARBA" id="ARBA00022741"/>
    </source>
</evidence>
<keyword evidence="3" id="KW-1003">Cell membrane</keyword>
<dbReference type="NCBIfam" id="TIGR01188">
    <property type="entry name" value="drrA"/>
    <property type="match status" value="1"/>
</dbReference>
<keyword evidence="5 11" id="KW-0067">ATP-binding</keyword>
<keyword evidence="4" id="KW-0547">Nucleotide-binding</keyword>
<reference evidence="11 12" key="1">
    <citation type="submission" date="2018-10" db="EMBL/GenBank/DDBJ databases">
        <title>Aeromicrobium sp. 9W16Y-2 whole genome shotgun sequence.</title>
        <authorList>
            <person name="Li F."/>
        </authorList>
    </citation>
    <scope>NUCLEOTIDE SEQUENCE [LARGE SCALE GENOMIC DNA]</scope>
    <source>
        <strain evidence="11 12">9W16Y-2</strain>
    </source>
</reference>
<dbReference type="GO" id="GO:0046677">
    <property type="term" value="P:response to antibiotic"/>
    <property type="evidence" value="ECO:0007669"/>
    <property type="project" value="UniProtKB-KW"/>
</dbReference>
<sequence>MPPDPLVVARGLRKSYGTARRPVTVLDGVDLTLHRGEVLALLGPNGAGKTTTVRILSTLLRPDAGTATVAGHDLLTAPARVREVISLTGQYAAVDEKLSGRENLAVMGRLAHLPRRTARRRVDELLDAFDLGDAADRRISTYSGGMRRRLDLAAGLLRRPQVLFLDEPTTGLDPRSRQTMWEVIRDVIAEGTSLFLTTQYLEEADQLAHRIALIDGGRVVAEGTPEELKRRVGDAGVELTFATAALAATSAAALAEHGATHEGDVVRLPTDGSLAHVRSLLTAIEKAGVTPEHWEVRAPTLDDVFLTLTGRAARARDTDPSDQEAAA</sequence>
<comment type="subcellular location">
    <subcellularLocation>
        <location evidence="1">Cell membrane</location>
        <topology evidence="1">Peripheral membrane protein</topology>
        <orientation evidence="1">Cytoplasmic side</orientation>
    </subcellularLocation>
</comment>
<keyword evidence="2" id="KW-0813">Transport</keyword>
<dbReference type="InterPro" id="IPR005894">
    <property type="entry name" value="DrrA"/>
</dbReference>
<dbReference type="PANTHER" id="PTHR42711">
    <property type="entry name" value="ABC TRANSPORTER ATP-BINDING PROTEIN"/>
    <property type="match status" value="1"/>
</dbReference>
<dbReference type="OrthoDB" id="9804819at2"/>
<evidence type="ECO:0000256" key="3">
    <source>
        <dbReference type="ARBA" id="ARBA00022475"/>
    </source>
</evidence>
<evidence type="ECO:0000256" key="2">
    <source>
        <dbReference type="ARBA" id="ARBA00022448"/>
    </source>
</evidence>
<keyword evidence="6" id="KW-1278">Translocase</keyword>
<dbReference type="InterPro" id="IPR003439">
    <property type="entry name" value="ABC_transporter-like_ATP-bd"/>
</dbReference>
<comment type="similarity">
    <text evidence="9">Belongs to the ABC transporter superfamily. Drug exporter-1 (DrugE1) (TC 3.A.1.105) family.</text>
</comment>
<evidence type="ECO:0000256" key="8">
    <source>
        <dbReference type="ARBA" id="ARBA00023251"/>
    </source>
</evidence>
<dbReference type="InterPro" id="IPR050763">
    <property type="entry name" value="ABC_transporter_ATP-binding"/>
</dbReference>
<accession>A0A3L8PL08</accession>
<feature type="domain" description="ABC transporter" evidence="10">
    <location>
        <begin position="7"/>
        <end position="241"/>
    </location>
</feature>
<dbReference type="FunFam" id="3.40.50.300:FF:000589">
    <property type="entry name" value="ABC transporter, ATP-binding subunit"/>
    <property type="match status" value="1"/>
</dbReference>
<dbReference type="InterPro" id="IPR003593">
    <property type="entry name" value="AAA+_ATPase"/>
</dbReference>
<proteinExistence type="inferred from homology"/>
<dbReference type="SMART" id="SM00382">
    <property type="entry name" value="AAA"/>
    <property type="match status" value="1"/>
</dbReference>
<evidence type="ECO:0000256" key="7">
    <source>
        <dbReference type="ARBA" id="ARBA00023136"/>
    </source>
</evidence>
<keyword evidence="7" id="KW-0472">Membrane</keyword>
<dbReference type="InterPro" id="IPR027417">
    <property type="entry name" value="P-loop_NTPase"/>
</dbReference>
<dbReference type="SUPFAM" id="SSF52540">
    <property type="entry name" value="P-loop containing nucleoside triphosphate hydrolases"/>
    <property type="match status" value="1"/>
</dbReference>
<evidence type="ECO:0000313" key="11">
    <source>
        <dbReference type="EMBL" id="RLV56011.1"/>
    </source>
</evidence>
<dbReference type="PROSITE" id="PS00211">
    <property type="entry name" value="ABC_TRANSPORTER_1"/>
    <property type="match status" value="1"/>
</dbReference>
<dbReference type="GO" id="GO:0016887">
    <property type="term" value="F:ATP hydrolysis activity"/>
    <property type="evidence" value="ECO:0007669"/>
    <property type="project" value="InterPro"/>
</dbReference>
<evidence type="ECO:0000256" key="5">
    <source>
        <dbReference type="ARBA" id="ARBA00022840"/>
    </source>
</evidence>
<keyword evidence="12" id="KW-1185">Reference proteome</keyword>
<evidence type="ECO:0000256" key="9">
    <source>
        <dbReference type="ARBA" id="ARBA00049985"/>
    </source>
</evidence>
<evidence type="ECO:0000256" key="6">
    <source>
        <dbReference type="ARBA" id="ARBA00022967"/>
    </source>
</evidence>
<organism evidence="11 12">
    <name type="scientific">Aeromicrobium phragmitis</name>
    <dbReference type="NCBI Taxonomy" id="2478914"/>
    <lineage>
        <taxon>Bacteria</taxon>
        <taxon>Bacillati</taxon>
        <taxon>Actinomycetota</taxon>
        <taxon>Actinomycetes</taxon>
        <taxon>Propionibacteriales</taxon>
        <taxon>Nocardioidaceae</taxon>
        <taxon>Aeromicrobium</taxon>
    </lineage>
</organism>
<evidence type="ECO:0000313" key="12">
    <source>
        <dbReference type="Proteomes" id="UP000282515"/>
    </source>
</evidence>
<dbReference type="EMBL" id="RDBF01000005">
    <property type="protein sequence ID" value="RLV56011.1"/>
    <property type="molecule type" value="Genomic_DNA"/>
</dbReference>
<dbReference type="GO" id="GO:0043215">
    <property type="term" value="P:daunorubicin transport"/>
    <property type="evidence" value="ECO:0007669"/>
    <property type="project" value="InterPro"/>
</dbReference>
<dbReference type="PANTHER" id="PTHR42711:SF19">
    <property type="entry name" value="DOXORUBICIN RESISTANCE ATP-BINDING PROTEIN DRRA"/>
    <property type="match status" value="1"/>
</dbReference>
<dbReference type="PROSITE" id="PS50893">
    <property type="entry name" value="ABC_TRANSPORTER_2"/>
    <property type="match status" value="1"/>
</dbReference>
<dbReference type="GO" id="GO:0005524">
    <property type="term" value="F:ATP binding"/>
    <property type="evidence" value="ECO:0007669"/>
    <property type="project" value="UniProtKB-KW"/>
</dbReference>
<dbReference type="Pfam" id="PF00005">
    <property type="entry name" value="ABC_tran"/>
    <property type="match status" value="1"/>
</dbReference>
<keyword evidence="8" id="KW-0046">Antibiotic resistance</keyword>
<protein>
    <submittedName>
        <fullName evidence="11">ATP-binding cassette domain-containing protein</fullName>
    </submittedName>
</protein>
<evidence type="ECO:0000259" key="10">
    <source>
        <dbReference type="PROSITE" id="PS50893"/>
    </source>
</evidence>
<comment type="caution">
    <text evidence="11">The sequence shown here is derived from an EMBL/GenBank/DDBJ whole genome shotgun (WGS) entry which is preliminary data.</text>
</comment>
<dbReference type="RefSeq" id="WP_121794207.1">
    <property type="nucleotide sequence ID" value="NZ_RDBF01000005.1"/>
</dbReference>
<dbReference type="GO" id="GO:0005886">
    <property type="term" value="C:plasma membrane"/>
    <property type="evidence" value="ECO:0007669"/>
    <property type="project" value="UniProtKB-SubCell"/>
</dbReference>
<dbReference type="Gene3D" id="3.40.50.300">
    <property type="entry name" value="P-loop containing nucleotide triphosphate hydrolases"/>
    <property type="match status" value="1"/>
</dbReference>
<dbReference type="InterPro" id="IPR017871">
    <property type="entry name" value="ABC_transporter-like_CS"/>
</dbReference>
<evidence type="ECO:0000256" key="1">
    <source>
        <dbReference type="ARBA" id="ARBA00004413"/>
    </source>
</evidence>
<dbReference type="Proteomes" id="UP000282515">
    <property type="component" value="Unassembled WGS sequence"/>
</dbReference>